<evidence type="ECO:0000313" key="1">
    <source>
        <dbReference type="EMBL" id="SFP36904.1"/>
    </source>
</evidence>
<keyword evidence="2" id="KW-1185">Reference proteome</keyword>
<gene>
    <name evidence="1" type="ORF">SAMN05421810_102381</name>
</gene>
<accession>A0A1I5PSG6</accession>
<dbReference type="EMBL" id="FOWW01000002">
    <property type="protein sequence ID" value="SFP36904.1"/>
    <property type="molecule type" value="Genomic_DNA"/>
</dbReference>
<reference evidence="2" key="1">
    <citation type="submission" date="2016-10" db="EMBL/GenBank/DDBJ databases">
        <authorList>
            <person name="Varghese N."/>
            <person name="Submissions S."/>
        </authorList>
    </citation>
    <scope>NUCLEOTIDE SEQUENCE [LARGE SCALE GENOMIC DNA]</scope>
    <source>
        <strain evidence="2">CGMCC 4.5579</strain>
    </source>
</reference>
<proteinExistence type="predicted"/>
<name>A0A1I5PSG6_9PSEU</name>
<dbReference type="STRING" id="587909.SAMN05421810_102381"/>
<dbReference type="Proteomes" id="UP000198727">
    <property type="component" value="Unassembled WGS sequence"/>
</dbReference>
<organism evidence="1 2">
    <name type="scientific">Amycolatopsis arida</name>
    <dbReference type="NCBI Taxonomy" id="587909"/>
    <lineage>
        <taxon>Bacteria</taxon>
        <taxon>Bacillati</taxon>
        <taxon>Actinomycetota</taxon>
        <taxon>Actinomycetes</taxon>
        <taxon>Pseudonocardiales</taxon>
        <taxon>Pseudonocardiaceae</taxon>
        <taxon>Amycolatopsis</taxon>
    </lineage>
</organism>
<sequence length="57" mass="6352">MLAEPMAKALTCGNFGYRAWTSPRPLIVFPIRIGLPSVARVDSDTSEKGRTEWDLDD</sequence>
<evidence type="ECO:0000313" key="2">
    <source>
        <dbReference type="Proteomes" id="UP000198727"/>
    </source>
</evidence>
<protein>
    <submittedName>
        <fullName evidence="1">Uncharacterized protein</fullName>
    </submittedName>
</protein>
<dbReference type="AlphaFoldDB" id="A0A1I5PSG6"/>